<name>A0ABU3B7Z7_9GAMM</name>
<comment type="cofactor">
    <cofactor evidence="1">
        <name>FAD</name>
        <dbReference type="ChEBI" id="CHEBI:57692"/>
    </cofactor>
</comment>
<evidence type="ECO:0000256" key="6">
    <source>
        <dbReference type="ARBA" id="ARBA00022827"/>
    </source>
</evidence>
<dbReference type="PANTHER" id="PTHR47878:SF1">
    <property type="entry name" value="FLAVODOXIN_FERREDOXIN--NADP REDUCTASE"/>
    <property type="match status" value="1"/>
</dbReference>
<evidence type="ECO:0000259" key="10">
    <source>
        <dbReference type="PROSITE" id="PS51384"/>
    </source>
</evidence>
<dbReference type="InterPro" id="IPR008333">
    <property type="entry name" value="Cbr1-like_FAD-bd_dom"/>
</dbReference>
<comment type="catalytic activity">
    <reaction evidence="9">
        <text>2 reduced [2Fe-2S]-[ferredoxin] + NADP(+) + H(+) = 2 oxidized [2Fe-2S]-[ferredoxin] + NADPH</text>
        <dbReference type="Rhea" id="RHEA:20125"/>
        <dbReference type="Rhea" id="RHEA-COMP:10000"/>
        <dbReference type="Rhea" id="RHEA-COMP:10001"/>
        <dbReference type="ChEBI" id="CHEBI:15378"/>
        <dbReference type="ChEBI" id="CHEBI:33737"/>
        <dbReference type="ChEBI" id="CHEBI:33738"/>
        <dbReference type="ChEBI" id="CHEBI:57783"/>
        <dbReference type="ChEBI" id="CHEBI:58349"/>
        <dbReference type="EC" id="1.18.1.2"/>
    </reaction>
</comment>
<feature type="domain" description="FAD-binding FR-type" evidence="10">
    <location>
        <begin position="2"/>
        <end position="102"/>
    </location>
</feature>
<dbReference type="EMBL" id="JAVRHY010000001">
    <property type="protein sequence ID" value="MDT0617116.1"/>
    <property type="molecule type" value="Genomic_DNA"/>
</dbReference>
<dbReference type="Gene3D" id="3.40.50.80">
    <property type="entry name" value="Nucleotide-binding domain of ferredoxin-NADP reductase (FNR) module"/>
    <property type="match status" value="1"/>
</dbReference>
<evidence type="ECO:0000256" key="1">
    <source>
        <dbReference type="ARBA" id="ARBA00001974"/>
    </source>
</evidence>
<evidence type="ECO:0000256" key="8">
    <source>
        <dbReference type="ARBA" id="ARBA00023002"/>
    </source>
</evidence>
<evidence type="ECO:0000256" key="3">
    <source>
        <dbReference type="ARBA" id="ARBA00013223"/>
    </source>
</evidence>
<keyword evidence="6" id="KW-0274">FAD</keyword>
<accession>A0ABU3B7Z7</accession>
<evidence type="ECO:0000256" key="4">
    <source>
        <dbReference type="ARBA" id="ARBA00022630"/>
    </source>
</evidence>
<proteinExistence type="inferred from homology"/>
<evidence type="ECO:0000256" key="5">
    <source>
        <dbReference type="ARBA" id="ARBA00022741"/>
    </source>
</evidence>
<gene>
    <name evidence="11" type="ORF">RM531_01375</name>
</gene>
<sequence length="259" mass="29358">MPKLQTERVLDVHHWNDGLFSFRTTRDPSLRFENGQFLMIGLEVEDKPLMRAYSVASANWEDTLEFFSIKVPDGALTSRLQNIQPGDDILLSTKPTGTLLIHDLHPAPNLYLFATGTGLAPFLSIVKDPETYERFDNVVLTHGVREVGDLAYHDYLTRELPQHELLGDIIKAQLHYYPTVTREPFRNEGRLTDLVTSGKLQADLGLDTPLDPARDRAMICGSQAMLDEFRSILDARDFKVAKHIGDVGDYVFERAFVEK</sequence>
<dbReference type="InterPro" id="IPR039261">
    <property type="entry name" value="FNR_nucleotide-bd"/>
</dbReference>
<dbReference type="Proteomes" id="UP001259982">
    <property type="component" value="Unassembled WGS sequence"/>
</dbReference>
<dbReference type="InterPro" id="IPR051930">
    <property type="entry name" value="FNR_type-1"/>
</dbReference>
<reference evidence="11 12" key="1">
    <citation type="submission" date="2023-09" db="EMBL/GenBank/DDBJ databases">
        <authorList>
            <person name="Rey-Velasco X."/>
        </authorList>
    </citation>
    <scope>NUCLEOTIDE SEQUENCE [LARGE SCALE GENOMIC DNA]</scope>
    <source>
        <strain evidence="11 12">P385</strain>
    </source>
</reference>
<dbReference type="RefSeq" id="WP_311656717.1">
    <property type="nucleotide sequence ID" value="NZ_JAVRHY010000001.1"/>
</dbReference>
<dbReference type="InterPro" id="IPR001433">
    <property type="entry name" value="OxRdtase_FAD/NAD-bd"/>
</dbReference>
<dbReference type="CDD" id="cd06195">
    <property type="entry name" value="FNR1"/>
    <property type="match status" value="1"/>
</dbReference>
<dbReference type="InterPro" id="IPR017927">
    <property type="entry name" value="FAD-bd_FR_type"/>
</dbReference>
<dbReference type="GO" id="GO:0004324">
    <property type="term" value="F:ferredoxin-NADP+ reductase activity"/>
    <property type="evidence" value="ECO:0007669"/>
    <property type="project" value="UniProtKB-EC"/>
</dbReference>
<protein>
    <recommendedName>
        <fullName evidence="3">ferredoxin--NADP(+) reductase</fullName>
        <ecNumber evidence="3">1.18.1.2</ecNumber>
    </recommendedName>
</protein>
<dbReference type="InterPro" id="IPR033892">
    <property type="entry name" value="FNR_bac"/>
</dbReference>
<dbReference type="EC" id="1.18.1.2" evidence="3"/>
<evidence type="ECO:0000256" key="9">
    <source>
        <dbReference type="ARBA" id="ARBA00047776"/>
    </source>
</evidence>
<keyword evidence="4" id="KW-0285">Flavoprotein</keyword>
<keyword evidence="7" id="KW-0521">NADP</keyword>
<dbReference type="PANTHER" id="PTHR47878">
    <property type="entry name" value="OXIDOREDUCTASE FAD/NAD(P)-BINDING DOMAIN PROTEIN"/>
    <property type="match status" value="1"/>
</dbReference>
<dbReference type="InterPro" id="IPR017938">
    <property type="entry name" value="Riboflavin_synthase-like_b-brl"/>
</dbReference>
<dbReference type="Pfam" id="PF00970">
    <property type="entry name" value="FAD_binding_6"/>
    <property type="match status" value="1"/>
</dbReference>
<dbReference type="Pfam" id="PF00175">
    <property type="entry name" value="NAD_binding_1"/>
    <property type="match status" value="1"/>
</dbReference>
<comment type="caution">
    <text evidence="11">The sequence shown here is derived from an EMBL/GenBank/DDBJ whole genome shotgun (WGS) entry which is preliminary data.</text>
</comment>
<evidence type="ECO:0000313" key="12">
    <source>
        <dbReference type="Proteomes" id="UP001259982"/>
    </source>
</evidence>
<keyword evidence="12" id="KW-1185">Reference proteome</keyword>
<dbReference type="SUPFAM" id="SSF63380">
    <property type="entry name" value="Riboflavin synthase domain-like"/>
    <property type="match status" value="1"/>
</dbReference>
<organism evidence="11 12">
    <name type="scientific">Spectribacter acetivorans</name>
    <dbReference type="NCBI Taxonomy" id="3075603"/>
    <lineage>
        <taxon>Bacteria</taxon>
        <taxon>Pseudomonadati</taxon>
        <taxon>Pseudomonadota</taxon>
        <taxon>Gammaproteobacteria</taxon>
        <taxon>Salinisphaerales</taxon>
        <taxon>Salinisphaeraceae</taxon>
        <taxon>Spectribacter</taxon>
    </lineage>
</organism>
<dbReference type="Gene3D" id="2.40.30.10">
    <property type="entry name" value="Translation factors"/>
    <property type="match status" value="1"/>
</dbReference>
<keyword evidence="5" id="KW-0547">Nucleotide-binding</keyword>
<dbReference type="PROSITE" id="PS51384">
    <property type="entry name" value="FAD_FR"/>
    <property type="match status" value="1"/>
</dbReference>
<comment type="similarity">
    <text evidence="2">Belongs to the ferredoxin--NADP reductase type 1 family.</text>
</comment>
<evidence type="ECO:0000256" key="2">
    <source>
        <dbReference type="ARBA" id="ARBA00008312"/>
    </source>
</evidence>
<keyword evidence="8 11" id="KW-0560">Oxidoreductase</keyword>
<dbReference type="SUPFAM" id="SSF52343">
    <property type="entry name" value="Ferredoxin reductase-like, C-terminal NADP-linked domain"/>
    <property type="match status" value="1"/>
</dbReference>
<evidence type="ECO:0000256" key="7">
    <source>
        <dbReference type="ARBA" id="ARBA00022857"/>
    </source>
</evidence>
<evidence type="ECO:0000313" key="11">
    <source>
        <dbReference type="EMBL" id="MDT0617116.1"/>
    </source>
</evidence>